<evidence type="ECO:0000313" key="10">
    <source>
        <dbReference type="EMBL" id="WRP16371.1"/>
    </source>
</evidence>
<dbReference type="PANTHER" id="PTHR43707">
    <property type="entry name" value="HISTIDYL-TRNA SYNTHETASE"/>
    <property type="match status" value="1"/>
</dbReference>
<feature type="domain" description="Aminoacyl-transfer RNA synthetases class-II family profile" evidence="9">
    <location>
        <begin position="25"/>
        <end position="348"/>
    </location>
</feature>
<comment type="function">
    <text evidence="7 8">Required for the first step of histidine biosynthesis. May allow the feedback regulation of ATP phosphoribosyltransferase activity by histidine.</text>
</comment>
<dbReference type="InterPro" id="IPR004517">
    <property type="entry name" value="HisZ"/>
</dbReference>
<dbReference type="HAMAP" id="MF_00125">
    <property type="entry name" value="HisZ"/>
    <property type="match status" value="1"/>
</dbReference>
<keyword evidence="8" id="KW-0028">Amino-acid biosynthesis</keyword>
<reference evidence="10 11" key="1">
    <citation type="journal article" date="2024" name="Front. Microbiol.">
        <title>Novel thermophilic genera Geochorda gen. nov. and Carboxydochorda gen. nov. from the deep terrestrial subsurface reveal the ecophysiological diversity in the class Limnochordia.</title>
        <authorList>
            <person name="Karnachuk O.V."/>
            <person name="Lukina A.P."/>
            <person name="Avakyan M.R."/>
            <person name="Kadnikov V.V."/>
            <person name="Begmatov S."/>
            <person name="Beletsky A.V."/>
            <person name="Vlasova K.G."/>
            <person name="Novikov A.A."/>
            <person name="Shcherbakova V.A."/>
            <person name="Mardanov A.V."/>
            <person name="Ravin N.V."/>
        </authorList>
    </citation>
    <scope>NUCLEOTIDE SEQUENCE [LARGE SCALE GENOMIC DNA]</scope>
    <source>
        <strain evidence="10 11">L945</strain>
    </source>
</reference>
<evidence type="ECO:0000256" key="2">
    <source>
        <dbReference type="ARBA" id="ARBA00004667"/>
    </source>
</evidence>
<dbReference type="Gene3D" id="3.30.930.10">
    <property type="entry name" value="Bira Bifunctional Protein, Domain 2"/>
    <property type="match status" value="1"/>
</dbReference>
<dbReference type="PIRSF" id="PIRSF001549">
    <property type="entry name" value="His-tRNA_synth"/>
    <property type="match status" value="1"/>
</dbReference>
<keyword evidence="11" id="KW-1185">Reference proteome</keyword>
<dbReference type="EMBL" id="CP141615">
    <property type="protein sequence ID" value="WRP16371.1"/>
    <property type="molecule type" value="Genomic_DNA"/>
</dbReference>
<comment type="subcellular location">
    <subcellularLocation>
        <location evidence="1 8">Cytoplasm</location>
    </subcellularLocation>
</comment>
<evidence type="ECO:0000259" key="9">
    <source>
        <dbReference type="PROSITE" id="PS50862"/>
    </source>
</evidence>
<comment type="pathway">
    <text evidence="2 8">Amino-acid biosynthesis; L-histidine biosynthesis; L-histidine from 5-phospho-alpha-D-ribose 1-diphosphate: step 1/9.</text>
</comment>
<dbReference type="InterPro" id="IPR006195">
    <property type="entry name" value="aa-tRNA-synth_II"/>
</dbReference>
<dbReference type="SUPFAM" id="SSF55681">
    <property type="entry name" value="Class II aaRS and biotin synthetases"/>
    <property type="match status" value="1"/>
</dbReference>
<comment type="similarity">
    <text evidence="3 8">Belongs to the class-II aminoacyl-tRNA synthetase family. HisZ subfamily.</text>
</comment>
<evidence type="ECO:0000256" key="1">
    <source>
        <dbReference type="ARBA" id="ARBA00004496"/>
    </source>
</evidence>
<dbReference type="Pfam" id="PF13393">
    <property type="entry name" value="tRNA-synt_His"/>
    <property type="match status" value="1"/>
</dbReference>
<dbReference type="InterPro" id="IPR004516">
    <property type="entry name" value="HisRS/HisZ"/>
</dbReference>
<evidence type="ECO:0000256" key="5">
    <source>
        <dbReference type="ARBA" id="ARBA00020397"/>
    </source>
</evidence>
<keyword evidence="10" id="KW-0328">Glycosyltransferase</keyword>
<comment type="miscellaneous">
    <text evidence="8">This function is generally fulfilled by the C-terminal part of HisG, which is missing in some bacteria such as this one.</text>
</comment>
<dbReference type="InterPro" id="IPR045864">
    <property type="entry name" value="aa-tRNA-synth_II/BPL/LPL"/>
</dbReference>
<keyword evidence="6 8" id="KW-0963">Cytoplasm</keyword>
<evidence type="ECO:0000256" key="4">
    <source>
        <dbReference type="ARBA" id="ARBA00011496"/>
    </source>
</evidence>
<dbReference type="PANTHER" id="PTHR43707:SF1">
    <property type="entry name" value="HISTIDINE--TRNA LIGASE, MITOCHONDRIAL-RELATED"/>
    <property type="match status" value="1"/>
</dbReference>
<evidence type="ECO:0000313" key="11">
    <source>
        <dbReference type="Proteomes" id="UP001332192"/>
    </source>
</evidence>
<evidence type="ECO:0000256" key="6">
    <source>
        <dbReference type="ARBA" id="ARBA00022490"/>
    </source>
</evidence>
<evidence type="ECO:0000256" key="8">
    <source>
        <dbReference type="HAMAP-Rule" id="MF_00125"/>
    </source>
</evidence>
<evidence type="ECO:0000256" key="3">
    <source>
        <dbReference type="ARBA" id="ARBA00005539"/>
    </source>
</evidence>
<keyword evidence="8" id="KW-0368">Histidine biosynthesis</keyword>
<dbReference type="PROSITE" id="PS50862">
    <property type="entry name" value="AA_TRNA_LIGASE_II"/>
    <property type="match status" value="1"/>
</dbReference>
<dbReference type="RefSeq" id="WP_324715643.1">
    <property type="nucleotide sequence ID" value="NZ_CP141615.1"/>
</dbReference>
<organism evidence="10 11">
    <name type="scientific">Carboxydichorda subterranea</name>
    <dbReference type="NCBI Taxonomy" id="3109565"/>
    <lineage>
        <taxon>Bacteria</taxon>
        <taxon>Bacillati</taxon>
        <taxon>Bacillota</taxon>
        <taxon>Limnochordia</taxon>
        <taxon>Limnochordales</taxon>
        <taxon>Geochordaceae</taxon>
        <taxon>Carboxydichorda</taxon>
    </lineage>
</organism>
<dbReference type="NCBIfam" id="TIGR00443">
    <property type="entry name" value="hisZ_biosyn_reg"/>
    <property type="match status" value="1"/>
</dbReference>
<gene>
    <name evidence="8 10" type="primary">hisZ</name>
    <name evidence="10" type="ORF">U7230_09705</name>
</gene>
<dbReference type="InterPro" id="IPR041715">
    <property type="entry name" value="HisRS-like_core"/>
</dbReference>
<sequence>MNGQGLSLNPPPGTYDALPPQAQERRRLEARLRTLFELWGYEEVITPTFELYEVVAQAGGQPSGRQTYRFVDRDGQVMVLRPDWTAAVARLVAGRMRGAPLPIRLFYVGSVFRYDRRRPDDSREFGQAGVELMGAQGPVADAEVMALAWESCRQAGIPDPHVEVGHAGYVQALLEQLPVESAQAARRALVRRDLVAYEAALAGAGVPRPVARALEALVDARGGVEVVEAAYRACPAGEGQAALRSVLELFEHLRALGLEDHVAFDLGMVKDLDYYTGAIFEVYAPDGGASLATGGRYDTLLGRLGMPLAATGCAVSLDRVLNTLYALPGRRSRQRSGPQVWIVRGTRPQGPEQGPPSGAWKLAAVLRQSGISCALDPLARPLPESLQEARRAGVEWVAAPLPEGALGEKGEPALAAASLVDATDAGAGQVAWTAMDLDTFVQKVTRGGPA</sequence>
<proteinExistence type="inferred from homology"/>
<dbReference type="GO" id="GO:0016757">
    <property type="term" value="F:glycosyltransferase activity"/>
    <property type="evidence" value="ECO:0007669"/>
    <property type="project" value="UniProtKB-KW"/>
</dbReference>
<evidence type="ECO:0000256" key="7">
    <source>
        <dbReference type="ARBA" id="ARBA00025246"/>
    </source>
</evidence>
<accession>A0ABZ1BUN3</accession>
<name>A0ABZ1BUN3_9FIRM</name>
<comment type="subunit">
    <text evidence="4 8">Heteromultimer composed of HisG and HisZ subunits.</text>
</comment>
<keyword evidence="10" id="KW-0808">Transferase</keyword>
<dbReference type="CDD" id="cd00773">
    <property type="entry name" value="HisRS-like_core"/>
    <property type="match status" value="1"/>
</dbReference>
<dbReference type="Proteomes" id="UP001332192">
    <property type="component" value="Chromosome"/>
</dbReference>
<protein>
    <recommendedName>
        <fullName evidence="5 8">ATP phosphoribosyltransferase regulatory subunit</fullName>
    </recommendedName>
</protein>